<keyword evidence="2 6" id="KW-0812">Transmembrane</keyword>
<protein>
    <submittedName>
        <fullName evidence="8">ABC-2 type transport system permease protein</fullName>
    </submittedName>
</protein>
<dbReference type="PIRSF" id="PIRSF006648">
    <property type="entry name" value="DrrB"/>
    <property type="match status" value="1"/>
</dbReference>
<dbReference type="Proteomes" id="UP000239485">
    <property type="component" value="Unassembled WGS sequence"/>
</dbReference>
<dbReference type="PANTHER" id="PTHR43229:SF3">
    <property type="entry name" value="ABC-TYPE MULTIDRUG TRANSPORT SYSTEM, PERMEASE COMPONENT"/>
    <property type="match status" value="1"/>
</dbReference>
<evidence type="ECO:0000256" key="6">
    <source>
        <dbReference type="SAM" id="Phobius"/>
    </source>
</evidence>
<keyword evidence="9" id="KW-1185">Reference proteome</keyword>
<comment type="caution">
    <text evidence="8">The sequence shown here is derived from an EMBL/GenBank/DDBJ whole genome shotgun (WGS) entry which is preliminary data.</text>
</comment>
<keyword evidence="3 6" id="KW-1133">Transmembrane helix</keyword>
<dbReference type="GO" id="GO:0140359">
    <property type="term" value="F:ABC-type transporter activity"/>
    <property type="evidence" value="ECO:0007669"/>
    <property type="project" value="InterPro"/>
</dbReference>
<feature type="transmembrane region" description="Helical" evidence="6">
    <location>
        <begin position="39"/>
        <end position="61"/>
    </location>
</feature>
<feature type="transmembrane region" description="Helical" evidence="6">
    <location>
        <begin position="155"/>
        <end position="178"/>
    </location>
</feature>
<dbReference type="OrthoDB" id="670210at2"/>
<name>A0A2S6ICW9_9ACTN</name>
<evidence type="ECO:0000256" key="1">
    <source>
        <dbReference type="ARBA" id="ARBA00004141"/>
    </source>
</evidence>
<comment type="subcellular location">
    <subcellularLocation>
        <location evidence="1">Membrane</location>
        <topology evidence="1">Multi-pass membrane protein</topology>
    </subcellularLocation>
</comment>
<dbReference type="InterPro" id="IPR013525">
    <property type="entry name" value="ABC2_TM"/>
</dbReference>
<dbReference type="GO" id="GO:0043190">
    <property type="term" value="C:ATP-binding cassette (ABC) transporter complex"/>
    <property type="evidence" value="ECO:0007669"/>
    <property type="project" value="InterPro"/>
</dbReference>
<evidence type="ECO:0000313" key="9">
    <source>
        <dbReference type="Proteomes" id="UP000239485"/>
    </source>
</evidence>
<feature type="transmembrane region" description="Helical" evidence="6">
    <location>
        <begin position="129"/>
        <end position="149"/>
    </location>
</feature>
<accession>A0A2S6ICW9</accession>
<dbReference type="RefSeq" id="WP_104435458.1">
    <property type="nucleotide sequence ID" value="NZ_PTJD01000018.1"/>
</dbReference>
<proteinExistence type="predicted"/>
<feature type="transmembrane region" description="Helical" evidence="6">
    <location>
        <begin position="185"/>
        <end position="204"/>
    </location>
</feature>
<keyword evidence="5" id="KW-0046">Antibiotic resistance</keyword>
<feature type="transmembrane region" description="Helical" evidence="6">
    <location>
        <begin position="243"/>
        <end position="260"/>
    </location>
</feature>
<dbReference type="GO" id="GO:0046677">
    <property type="term" value="P:response to antibiotic"/>
    <property type="evidence" value="ECO:0007669"/>
    <property type="project" value="UniProtKB-KW"/>
</dbReference>
<organism evidence="8 9">
    <name type="scientific">Kineococcus xinjiangensis</name>
    <dbReference type="NCBI Taxonomy" id="512762"/>
    <lineage>
        <taxon>Bacteria</taxon>
        <taxon>Bacillati</taxon>
        <taxon>Actinomycetota</taxon>
        <taxon>Actinomycetes</taxon>
        <taxon>Kineosporiales</taxon>
        <taxon>Kineosporiaceae</taxon>
        <taxon>Kineococcus</taxon>
    </lineage>
</organism>
<evidence type="ECO:0000313" key="8">
    <source>
        <dbReference type="EMBL" id="PPK92010.1"/>
    </source>
</evidence>
<dbReference type="InterPro" id="IPR000412">
    <property type="entry name" value="ABC_2_transport"/>
</dbReference>
<evidence type="ECO:0000256" key="2">
    <source>
        <dbReference type="ARBA" id="ARBA00022692"/>
    </source>
</evidence>
<feature type="domain" description="ABC-2 type transporter transmembrane" evidence="7">
    <location>
        <begin position="33"/>
        <end position="230"/>
    </location>
</feature>
<dbReference type="InterPro" id="IPR051784">
    <property type="entry name" value="Nod_factor_ABC_transporter"/>
</dbReference>
<reference evidence="8 9" key="1">
    <citation type="submission" date="2018-02" db="EMBL/GenBank/DDBJ databases">
        <title>Genomic Encyclopedia of Archaeal and Bacterial Type Strains, Phase II (KMG-II): from individual species to whole genera.</title>
        <authorList>
            <person name="Goeker M."/>
        </authorList>
    </citation>
    <scope>NUCLEOTIDE SEQUENCE [LARGE SCALE GENOMIC DNA]</scope>
    <source>
        <strain evidence="8 9">DSM 22857</strain>
    </source>
</reference>
<dbReference type="AlphaFoldDB" id="A0A2S6ICW9"/>
<evidence type="ECO:0000256" key="4">
    <source>
        <dbReference type="ARBA" id="ARBA00023136"/>
    </source>
</evidence>
<evidence type="ECO:0000259" key="7">
    <source>
        <dbReference type="Pfam" id="PF01061"/>
    </source>
</evidence>
<dbReference type="EMBL" id="PTJD01000018">
    <property type="protein sequence ID" value="PPK92010.1"/>
    <property type="molecule type" value="Genomic_DNA"/>
</dbReference>
<evidence type="ECO:0000256" key="3">
    <source>
        <dbReference type="ARBA" id="ARBA00022989"/>
    </source>
</evidence>
<evidence type="ECO:0000256" key="5">
    <source>
        <dbReference type="ARBA" id="ARBA00023251"/>
    </source>
</evidence>
<gene>
    <name evidence="8" type="ORF">CLV92_11854</name>
</gene>
<dbReference type="PANTHER" id="PTHR43229">
    <property type="entry name" value="NODULATION PROTEIN J"/>
    <property type="match status" value="1"/>
</dbReference>
<sequence length="270" mass="27634">MTAPTAPAATTAPLASGRRGASAARLTLLHARSQVLEALRVPVAVVGTTAFPALSLLFFVVSQPQIARDPALSTAAAAQLSVFAVMSVCLFTYGASTAEERALPWDAHLRTLPVGAGPRLGAKLLTGTAFGLLGLLPVVLLAAVLTEAALPVHRWLPSVAAVVAGALPVAVLGLAIGFSLSSRAALALAQVLLLPLAFAGGLFFPPAMFPAWLDAVSRWLPTRAARDLVVGAATGAPVPASTLPVLAGWTLLLAALAVAAQRRDEGRRFR</sequence>
<dbReference type="Pfam" id="PF01061">
    <property type="entry name" value="ABC2_membrane"/>
    <property type="match status" value="1"/>
</dbReference>
<keyword evidence="4 6" id="KW-0472">Membrane</keyword>